<feature type="binding site" evidence="7">
    <location>
        <position position="76"/>
    </location>
    <ligand>
        <name>Fe(3+)</name>
        <dbReference type="ChEBI" id="CHEBI:29034"/>
    </ligand>
</feature>
<dbReference type="SUPFAM" id="SSF51556">
    <property type="entry name" value="Metallo-dependent hydrolases"/>
    <property type="match status" value="1"/>
</dbReference>
<keyword evidence="4 7" id="KW-0369">Histidine metabolism</keyword>
<comment type="catalytic activity">
    <reaction evidence="7">
        <text>4-imidazolone-5-propanoate + H2O = N-formimidoyl-L-glutamate</text>
        <dbReference type="Rhea" id="RHEA:23660"/>
        <dbReference type="ChEBI" id="CHEBI:15377"/>
        <dbReference type="ChEBI" id="CHEBI:58928"/>
        <dbReference type="ChEBI" id="CHEBI:77893"/>
        <dbReference type="EC" id="3.5.2.7"/>
    </reaction>
</comment>
<evidence type="ECO:0000256" key="4">
    <source>
        <dbReference type="ARBA" id="ARBA00022808"/>
    </source>
</evidence>
<comment type="cofactor">
    <cofactor evidence="7">
        <name>Zn(2+)</name>
        <dbReference type="ChEBI" id="CHEBI:29105"/>
    </cofactor>
    <cofactor evidence="7">
        <name>Fe(3+)</name>
        <dbReference type="ChEBI" id="CHEBI:29034"/>
    </cofactor>
    <text evidence="7">Binds 1 zinc or iron ion per subunit.</text>
</comment>
<dbReference type="GO" id="GO:0008270">
    <property type="term" value="F:zinc ion binding"/>
    <property type="evidence" value="ECO:0007669"/>
    <property type="project" value="UniProtKB-UniRule"/>
</dbReference>
<dbReference type="Pfam" id="PF01979">
    <property type="entry name" value="Amidohydro_1"/>
    <property type="match status" value="1"/>
</dbReference>
<evidence type="ECO:0000256" key="2">
    <source>
        <dbReference type="ARBA" id="ARBA00022723"/>
    </source>
</evidence>
<dbReference type="Proteomes" id="UP000005778">
    <property type="component" value="Chromosome"/>
</dbReference>
<dbReference type="InterPro" id="IPR011059">
    <property type="entry name" value="Metal-dep_hydrolase_composite"/>
</dbReference>
<evidence type="ECO:0000313" key="10">
    <source>
        <dbReference type="Proteomes" id="UP000005778"/>
    </source>
</evidence>
<comment type="subcellular location">
    <subcellularLocation>
        <location evidence="7">Cytoplasm</location>
    </subcellularLocation>
</comment>
<feature type="binding site" evidence="7">
    <location>
        <position position="321"/>
    </location>
    <ligand>
        <name>Fe(3+)</name>
        <dbReference type="ChEBI" id="CHEBI:29034"/>
    </ligand>
</feature>
<dbReference type="InterPro" id="IPR005920">
    <property type="entry name" value="HutI"/>
</dbReference>
<dbReference type="STRING" id="879212.DespoDRAFT_01937"/>
<dbReference type="GO" id="GO:0019556">
    <property type="term" value="P:L-histidine catabolic process to glutamate and formamide"/>
    <property type="evidence" value="ECO:0007669"/>
    <property type="project" value="UniProtKB-UniRule"/>
</dbReference>
<feature type="binding site" evidence="7">
    <location>
        <position position="246"/>
    </location>
    <ligand>
        <name>Zn(2+)</name>
        <dbReference type="ChEBI" id="CHEBI:29105"/>
    </ligand>
</feature>
<dbReference type="GO" id="GO:0005506">
    <property type="term" value="F:iron ion binding"/>
    <property type="evidence" value="ECO:0007669"/>
    <property type="project" value="UniProtKB-UniRule"/>
</dbReference>
<dbReference type="GO" id="GO:0019557">
    <property type="term" value="P:L-histidine catabolic process to glutamate and formate"/>
    <property type="evidence" value="ECO:0007669"/>
    <property type="project" value="UniProtKB-UniPathway"/>
</dbReference>
<gene>
    <name evidence="7" type="primary">hutI</name>
    <name evidence="9" type="ORF">DespoDRAFT_01937</name>
</gene>
<dbReference type="Gene3D" id="2.30.40.10">
    <property type="entry name" value="Urease, subunit C, domain 1"/>
    <property type="match status" value="1"/>
</dbReference>
<keyword evidence="6 7" id="KW-0408">Iron</keyword>
<dbReference type="HOGENOM" id="CLU_041647_0_0_7"/>
<dbReference type="FunFam" id="3.20.20.140:FF:000007">
    <property type="entry name" value="Imidazolonepropionase"/>
    <property type="match status" value="1"/>
</dbReference>
<feature type="binding site" evidence="7">
    <location>
        <position position="325"/>
    </location>
    <ligand>
        <name>N-formimidoyl-L-glutamate</name>
        <dbReference type="ChEBI" id="CHEBI:58928"/>
    </ligand>
</feature>
<evidence type="ECO:0000256" key="1">
    <source>
        <dbReference type="ARBA" id="ARBA00012864"/>
    </source>
</evidence>
<comment type="function">
    <text evidence="7">Catalyzes the hydrolytic cleavage of the carbon-nitrogen bond in imidazolone-5-propanoate to yield N-formimidoyl-L-glutamate. It is the third step in the universal histidine degradation pathway.</text>
</comment>
<protein>
    <recommendedName>
        <fullName evidence="1 7">Imidazolonepropionase</fullName>
        <ecNumber evidence="1 7">3.5.2.7</ecNumber>
    </recommendedName>
    <alternativeName>
        <fullName evidence="7">Imidazolone-5-propionate hydrolase</fullName>
    </alternativeName>
</protein>
<feature type="binding site" evidence="7">
    <location>
        <position position="78"/>
    </location>
    <ligand>
        <name>Zn(2+)</name>
        <dbReference type="ChEBI" id="CHEBI:29105"/>
    </ligand>
</feature>
<organism evidence="9 10">
    <name type="scientific">Desulfobacter postgatei 2ac9</name>
    <dbReference type="NCBI Taxonomy" id="879212"/>
    <lineage>
        <taxon>Bacteria</taxon>
        <taxon>Pseudomonadati</taxon>
        <taxon>Thermodesulfobacteriota</taxon>
        <taxon>Desulfobacteria</taxon>
        <taxon>Desulfobacterales</taxon>
        <taxon>Desulfobacteraceae</taxon>
        <taxon>Desulfobacter</taxon>
    </lineage>
</organism>
<dbReference type="EMBL" id="CM001488">
    <property type="protein sequence ID" value="EIM63843.1"/>
    <property type="molecule type" value="Genomic_DNA"/>
</dbReference>
<sequence length="412" mass="44060">MTNAQGYWDILFAHADIATMARGRYNIIKDGAIGVTKGKIQWIGSSDRLQASSSAIADEIIDCSGKWILPGFVDCHTHLIWAGSRSNEFEMRLSGASYEDIAKQGGGIAATVAAVRGASEDELFNIASRRISHFLSRGTTCVEIKSGYGLDLENELKMLAVAQRLDQCFPLHVSPTFLGAHALPPEYKGRADDYVDLIINTMLPRIKSQGIACAVDVFCESIAFSPEQTKQLFAAATALGLPVKLHAEQLSDSGGATLAAQFKALSCDHLEYLSLEGAKAMAHAGVIAVLLPGAFYMLKETRKPPVEDLIRLEIPMAVATDLNPGTSPVYDMTAVMNMGCILFGLTCEQALAGATINGAKALGLDKRKGSLETGKDADFVVWDIDAPADLSYQVGISLVNKVVIAGKIAYNA</sequence>
<keyword evidence="10" id="KW-1185">Reference proteome</keyword>
<feature type="binding site" evidence="7">
    <location>
        <position position="181"/>
    </location>
    <ligand>
        <name>4-imidazolone-5-propanoate</name>
        <dbReference type="ChEBI" id="CHEBI:77893"/>
    </ligand>
</feature>
<keyword evidence="2 7" id="KW-0479">Metal-binding</keyword>
<dbReference type="NCBIfam" id="TIGR01224">
    <property type="entry name" value="hutI"/>
    <property type="match status" value="1"/>
</dbReference>
<feature type="binding site" evidence="7">
    <location>
        <position position="85"/>
    </location>
    <ligand>
        <name>4-imidazolone-5-propanoate</name>
        <dbReference type="ChEBI" id="CHEBI:77893"/>
    </ligand>
</feature>
<dbReference type="Gene3D" id="3.20.20.140">
    <property type="entry name" value="Metal-dependent hydrolases"/>
    <property type="match status" value="1"/>
</dbReference>
<dbReference type="EC" id="3.5.2.7" evidence="1 7"/>
<dbReference type="RefSeq" id="WP_004073191.1">
    <property type="nucleotide sequence ID" value="NZ_CM001488.1"/>
</dbReference>
<dbReference type="InterPro" id="IPR032466">
    <property type="entry name" value="Metal_Hydrolase"/>
</dbReference>
<feature type="binding site" evidence="7">
    <location>
        <position position="76"/>
    </location>
    <ligand>
        <name>Zn(2+)</name>
        <dbReference type="ChEBI" id="CHEBI:29105"/>
    </ligand>
</feature>
<feature type="binding site" evidence="7">
    <location>
        <position position="246"/>
    </location>
    <ligand>
        <name>Fe(3+)</name>
        <dbReference type="ChEBI" id="CHEBI:29034"/>
    </ligand>
</feature>
<dbReference type="OrthoDB" id="9807210at2"/>
<evidence type="ECO:0000256" key="3">
    <source>
        <dbReference type="ARBA" id="ARBA00022801"/>
    </source>
</evidence>
<feature type="binding site" evidence="7">
    <location>
        <position position="148"/>
    </location>
    <ligand>
        <name>N-formimidoyl-L-glutamate</name>
        <dbReference type="ChEBI" id="CHEBI:58928"/>
    </ligand>
</feature>
<dbReference type="eggNOG" id="COG1228">
    <property type="taxonomic scope" value="Bacteria"/>
</dbReference>
<feature type="domain" description="Amidohydrolase-related" evidence="8">
    <location>
        <begin position="67"/>
        <end position="408"/>
    </location>
</feature>
<keyword evidence="7" id="KW-0963">Cytoplasm</keyword>
<feature type="binding site" evidence="7">
    <location>
        <position position="321"/>
    </location>
    <ligand>
        <name>Zn(2+)</name>
        <dbReference type="ChEBI" id="CHEBI:29105"/>
    </ligand>
</feature>
<dbReference type="CDD" id="cd01296">
    <property type="entry name" value="Imidazolone-5PH"/>
    <property type="match status" value="1"/>
</dbReference>
<evidence type="ECO:0000256" key="7">
    <source>
        <dbReference type="HAMAP-Rule" id="MF_00372"/>
    </source>
</evidence>
<evidence type="ECO:0000259" key="8">
    <source>
        <dbReference type="Pfam" id="PF01979"/>
    </source>
</evidence>
<feature type="binding site" evidence="7">
    <location>
        <position position="323"/>
    </location>
    <ligand>
        <name>N-formimidoyl-L-glutamate</name>
        <dbReference type="ChEBI" id="CHEBI:58928"/>
    </ligand>
</feature>
<dbReference type="InterPro" id="IPR006680">
    <property type="entry name" value="Amidohydro-rel"/>
</dbReference>
<name>I5B2Y0_9BACT</name>
<dbReference type="HAMAP" id="MF_00372">
    <property type="entry name" value="HutI"/>
    <property type="match status" value="1"/>
</dbReference>
<feature type="binding site" evidence="7">
    <location>
        <position position="326"/>
    </location>
    <ligand>
        <name>4-imidazolone-5-propanoate</name>
        <dbReference type="ChEBI" id="CHEBI:77893"/>
    </ligand>
</feature>
<evidence type="ECO:0000313" key="9">
    <source>
        <dbReference type="EMBL" id="EIM63843.1"/>
    </source>
</evidence>
<reference evidence="9 10" key="1">
    <citation type="submission" date="2011-09" db="EMBL/GenBank/DDBJ databases">
        <authorList>
            <consortium name="US DOE Joint Genome Institute (JGI-PGF)"/>
            <person name="Lucas S."/>
            <person name="Han J."/>
            <person name="Lapidus A."/>
            <person name="Cheng J.-F."/>
            <person name="Goodwin L."/>
            <person name="Pitluck S."/>
            <person name="Peters L."/>
            <person name="Land M.L."/>
            <person name="Hauser L."/>
            <person name="Orellana R."/>
            <person name="Lovley D."/>
            <person name="Woyke T.J."/>
        </authorList>
    </citation>
    <scope>NUCLEOTIDE SEQUENCE [LARGE SCALE GENOMIC DNA]</scope>
    <source>
        <strain evidence="9 10">2ac9</strain>
    </source>
</reference>
<feature type="binding site" evidence="7">
    <location>
        <position position="78"/>
    </location>
    <ligand>
        <name>Fe(3+)</name>
        <dbReference type="ChEBI" id="CHEBI:29034"/>
    </ligand>
</feature>
<comment type="pathway">
    <text evidence="7">Amino-acid degradation; L-histidine degradation into L-glutamate; N-formimidoyl-L-glutamate from L-histidine: step 3/3.</text>
</comment>
<feature type="binding site" evidence="7">
    <location>
        <position position="148"/>
    </location>
    <ligand>
        <name>4-imidazolone-5-propanoate</name>
        <dbReference type="ChEBI" id="CHEBI:77893"/>
    </ligand>
</feature>
<dbReference type="GO" id="GO:0005737">
    <property type="term" value="C:cytoplasm"/>
    <property type="evidence" value="ECO:0007669"/>
    <property type="project" value="UniProtKB-SubCell"/>
</dbReference>
<reference evidence="9 10" key="2">
    <citation type="submission" date="2012-02" db="EMBL/GenBank/DDBJ databases">
        <title>Improved High-Quality Draft sequence of Desulfobacter postgatei 2ac9.</title>
        <authorList>
            <consortium name="US DOE Joint Genome Institute"/>
            <person name="Lucas S."/>
            <person name="Han J."/>
            <person name="Lapidus A."/>
            <person name="Cheng J.-F."/>
            <person name="Goodwin L."/>
            <person name="Pitluck S."/>
            <person name="Peters L."/>
            <person name="Ovchinnikova G."/>
            <person name="Held B."/>
            <person name="Detter J.C."/>
            <person name="Han C."/>
            <person name="Tapia R."/>
            <person name="Land M."/>
            <person name="Hauser L."/>
            <person name="Kyrpides N."/>
            <person name="Ivanova N."/>
            <person name="Pagani I."/>
            <person name="Orellana R."/>
            <person name="Lovley D."/>
            <person name="Woyke T."/>
        </authorList>
    </citation>
    <scope>NUCLEOTIDE SEQUENCE [LARGE SCALE GENOMIC DNA]</scope>
    <source>
        <strain evidence="9 10">2ac9</strain>
    </source>
</reference>
<dbReference type="UniPathway" id="UPA00379">
    <property type="reaction ID" value="UER00551"/>
</dbReference>
<keyword evidence="3 7" id="KW-0378">Hydrolase</keyword>
<dbReference type="PANTHER" id="PTHR42752">
    <property type="entry name" value="IMIDAZOLONEPROPIONASE"/>
    <property type="match status" value="1"/>
</dbReference>
<proteinExistence type="inferred from homology"/>
<feature type="binding site" evidence="7">
    <location>
        <position position="249"/>
    </location>
    <ligand>
        <name>4-imidazolone-5-propanoate</name>
        <dbReference type="ChEBI" id="CHEBI:77893"/>
    </ligand>
</feature>
<comment type="similarity">
    <text evidence="7">Belongs to the metallo-dependent hydrolases superfamily. HutI family.</text>
</comment>
<dbReference type="PANTHER" id="PTHR42752:SF1">
    <property type="entry name" value="IMIDAZOLONEPROPIONASE-RELATED"/>
    <property type="match status" value="1"/>
</dbReference>
<dbReference type="AlphaFoldDB" id="I5B2Y0"/>
<evidence type="ECO:0000256" key="6">
    <source>
        <dbReference type="ARBA" id="ARBA00023004"/>
    </source>
</evidence>
<keyword evidence="5 7" id="KW-0862">Zinc</keyword>
<dbReference type="SUPFAM" id="SSF51338">
    <property type="entry name" value="Composite domain of metallo-dependent hydrolases"/>
    <property type="match status" value="1"/>
</dbReference>
<dbReference type="GO" id="GO:0050480">
    <property type="term" value="F:imidazolonepropionase activity"/>
    <property type="evidence" value="ECO:0007669"/>
    <property type="project" value="UniProtKB-UniRule"/>
</dbReference>
<evidence type="ECO:0000256" key="5">
    <source>
        <dbReference type="ARBA" id="ARBA00022833"/>
    </source>
</evidence>
<accession>I5B2Y0</accession>